<evidence type="ECO:0000256" key="1">
    <source>
        <dbReference type="ARBA" id="ARBA00004123"/>
    </source>
</evidence>
<evidence type="ECO:0000256" key="2">
    <source>
        <dbReference type="ARBA" id="ARBA00006543"/>
    </source>
</evidence>
<proteinExistence type="inferred from homology"/>
<feature type="domain" description="Mediator complex subunit Med16 N-terminal" evidence="10">
    <location>
        <begin position="206"/>
        <end position="468"/>
    </location>
</feature>
<dbReference type="PANTHER" id="PTHR13224">
    <property type="entry name" value="THYROID HORMONE RECEPTOR-ASSOCIATED PROTEIN-RELATED"/>
    <property type="match status" value="1"/>
</dbReference>
<organism evidence="12 13">
    <name type="scientific">Septoria linicola</name>
    <dbReference type="NCBI Taxonomy" id="215465"/>
    <lineage>
        <taxon>Eukaryota</taxon>
        <taxon>Fungi</taxon>
        <taxon>Dikarya</taxon>
        <taxon>Ascomycota</taxon>
        <taxon>Pezizomycotina</taxon>
        <taxon>Dothideomycetes</taxon>
        <taxon>Dothideomycetidae</taxon>
        <taxon>Mycosphaerellales</taxon>
        <taxon>Mycosphaerellaceae</taxon>
        <taxon>Septoria</taxon>
    </lineage>
</organism>
<evidence type="ECO:0000256" key="9">
    <source>
        <dbReference type="RuleBase" id="RU364149"/>
    </source>
</evidence>
<dbReference type="GO" id="GO:0016592">
    <property type="term" value="C:mediator complex"/>
    <property type="evidence" value="ECO:0007669"/>
    <property type="project" value="InterPro"/>
</dbReference>
<accession>A0A9Q9EFV7</accession>
<evidence type="ECO:0000259" key="10">
    <source>
        <dbReference type="Pfam" id="PF11635"/>
    </source>
</evidence>
<evidence type="ECO:0000256" key="4">
    <source>
        <dbReference type="ARBA" id="ARBA00023015"/>
    </source>
</evidence>
<dbReference type="Pfam" id="PF11635">
    <property type="entry name" value="Med16_N"/>
    <property type="match status" value="1"/>
</dbReference>
<evidence type="ECO:0000259" key="11">
    <source>
        <dbReference type="Pfam" id="PF20719"/>
    </source>
</evidence>
<comment type="similarity">
    <text evidence="2 9">Belongs to the Mediator complex subunit 16 family.</text>
</comment>
<dbReference type="Pfam" id="PF20719">
    <property type="entry name" value="Med16_C"/>
    <property type="match status" value="1"/>
</dbReference>
<keyword evidence="13" id="KW-1185">Reference proteome</keyword>
<evidence type="ECO:0000256" key="3">
    <source>
        <dbReference type="ARBA" id="ARBA00019614"/>
    </source>
</evidence>
<dbReference type="AlphaFoldDB" id="A0A9Q9EFV7"/>
<comment type="subunit">
    <text evidence="9">Component of the Mediator complex.</text>
</comment>
<reference evidence="12" key="1">
    <citation type="submission" date="2022-06" db="EMBL/GenBank/DDBJ databases">
        <title>Complete genome sequences of two strains of the flax pathogen Septoria linicola.</title>
        <authorList>
            <person name="Lapalu N."/>
            <person name="Simon A."/>
            <person name="Demenou B."/>
            <person name="Paumier D."/>
            <person name="Guillot M.-P."/>
            <person name="Gout L."/>
            <person name="Valade R."/>
        </authorList>
    </citation>
    <scope>NUCLEOTIDE SEQUENCE</scope>
    <source>
        <strain evidence="12">SE15195</strain>
    </source>
</reference>
<dbReference type="GO" id="GO:0045893">
    <property type="term" value="P:positive regulation of DNA-templated transcription"/>
    <property type="evidence" value="ECO:0007669"/>
    <property type="project" value="TreeGrafter"/>
</dbReference>
<keyword evidence="7 9" id="KW-0539">Nucleus</keyword>
<evidence type="ECO:0000313" key="12">
    <source>
        <dbReference type="EMBL" id="USW47658.1"/>
    </source>
</evidence>
<dbReference type="Proteomes" id="UP001056384">
    <property type="component" value="Chromosome 1"/>
</dbReference>
<evidence type="ECO:0000256" key="6">
    <source>
        <dbReference type="ARBA" id="ARBA00023163"/>
    </source>
</evidence>
<keyword evidence="5 9" id="KW-0010">Activator</keyword>
<name>A0A9Q9EFV7_9PEZI</name>
<dbReference type="InterPro" id="IPR048338">
    <property type="entry name" value="Mediator_Med16"/>
</dbReference>
<evidence type="ECO:0000313" key="13">
    <source>
        <dbReference type="Proteomes" id="UP001056384"/>
    </source>
</evidence>
<evidence type="ECO:0000256" key="5">
    <source>
        <dbReference type="ARBA" id="ARBA00023159"/>
    </source>
</evidence>
<evidence type="ECO:0000256" key="8">
    <source>
        <dbReference type="ARBA" id="ARBA00032015"/>
    </source>
</evidence>
<gene>
    <name evidence="9" type="primary">MED16</name>
    <name evidence="12" type="ORF">Slin15195_G009770</name>
</gene>
<comment type="function">
    <text evidence="9">Component of the Mediator complex, a coactivator involved in the regulated transcription of nearly all RNA polymerase II-dependent genes. Mediator functions as a bridge to convey information from gene-specific regulatory proteins to the basal RNA polymerase II transcription machinery. Mediator is recruited to promoters by direct interactions with regulatory proteins and serves as a scaffold for the assembly of a functional preinitiation complex with RNA polymerase II and the general transcription factors.</text>
</comment>
<evidence type="ECO:0000256" key="7">
    <source>
        <dbReference type="ARBA" id="ARBA00023242"/>
    </source>
</evidence>
<dbReference type="PANTHER" id="PTHR13224:SF6">
    <property type="entry name" value="MEDIATOR OF RNA POLYMERASE II TRANSCRIPTION SUBUNIT 16"/>
    <property type="match status" value="1"/>
</dbReference>
<sequence length="906" mass="100258">MDVSNIEGSVMPDASMMDPNMDDLFGEAANDLVAAMPATPLPAPVFLRLAEMQSRGCCTKLAWSNTGSIAQIAPNGSSVFFRAMVRHRKTGAWTMSEASKHPIKAPAGRRFVHIQFNGIGIELAVIDDAGAMHMHTLTGALSKMTLANGGELARKNTNHELNAVVGLHWLPLFPAEFRGPYLDVAHKNGDKWEAQIKHRDQHALKAHHPAEGRHALLHISRSNELTLLYQNEGAGWQSVSVMLHTVRSSDEYVSHAAMGEDGADLLAVTHDHSSQLRLYRITIHWNATQLSRGSQQYTQVAPELDVHHLTAIDKVRAAHVDGARLSRLDVIPTVPEAAQQSPTMPTVQAIFTQAHLPLDDAQTQSYSSTIVRWTVESYTPALHDSFKKLKQGSGANTHHVLNQSTILRRQADTTINKIVMAFASQAFDTIQAFAASDGSLDFRDRATMAPLGSFGSTETVPNVSQTGFYHLSGEHSLHVAISPDGSALASVRPYGKVTAQTMTFTHGWQVAADSLGGDNKAYIEAAAVCIARQYAFLCFNNISNDEVLALLPTDTDDGLRSTVIKMIFRMLQRTPDISCQDNNRQQMIVLKEPFVPRCLSAQLALGTNHTTGKRNFSAQYAFAMLTLRLAGTASAQTLSRQDMKSIPVDAVYSLRGLVKWSIDLMVYIVNTLVVAKRNLEDGTTPRQAFEALVSSSGSTALHLILCSYSRVILRFQSMWMNKFTQAVQLVLPRARSIQEQQELSSILKHVKDTPFKLAQFEQMLSELDTATRGAYNQSSISVEKRSELETNMMVDGAIPAELENPVNSLLESMLPKLVDTVNLTDLMFWDIRMLGLSNCRHAEDGKKYDVIRKIALDKDMQTRVCRRCGSEMEDISAERAKSEMVNLPWFAHLQRHCLCMNYWLLA</sequence>
<dbReference type="EMBL" id="CP099418">
    <property type="protein sequence ID" value="USW47658.1"/>
    <property type="molecule type" value="Genomic_DNA"/>
</dbReference>
<dbReference type="InterPro" id="IPR048339">
    <property type="entry name" value="Mediator_Med16_C"/>
</dbReference>
<keyword evidence="6 9" id="KW-0804">Transcription</keyword>
<dbReference type="InterPro" id="IPR021665">
    <property type="entry name" value="Mediator_Med16_N"/>
</dbReference>
<protein>
    <recommendedName>
        <fullName evidence="3 9">Mediator of RNA polymerase II transcription subunit 16</fullName>
    </recommendedName>
    <alternativeName>
        <fullName evidence="8 9">Mediator complex subunit 16</fullName>
    </alternativeName>
</protein>
<comment type="subcellular location">
    <subcellularLocation>
        <location evidence="1 9">Nucleus</location>
    </subcellularLocation>
</comment>
<feature type="domain" description="Mediator complex subunit 16 C-terminal" evidence="11">
    <location>
        <begin position="821"/>
        <end position="904"/>
    </location>
</feature>
<keyword evidence="4 9" id="KW-0805">Transcription regulation</keyword>